<dbReference type="InterPro" id="IPR036388">
    <property type="entry name" value="WH-like_DNA-bd_sf"/>
</dbReference>
<protein>
    <submittedName>
        <fullName evidence="2">ROK family protein</fullName>
    </submittedName>
</protein>
<dbReference type="Gene3D" id="1.10.10.10">
    <property type="entry name" value="Winged helix-like DNA-binding domain superfamily/Winged helix DNA-binding domain"/>
    <property type="match status" value="1"/>
</dbReference>
<reference evidence="2 3" key="1">
    <citation type="submission" date="2022-09" db="EMBL/GenBank/DDBJ databases">
        <title>Chelativorans salina sp. nov., a novel slightly halophilic bacterium isolated from a saline lake sediment enrichment.</title>
        <authorList>
            <person name="Gao L."/>
            <person name="Fang B.-Z."/>
            <person name="Li W.-J."/>
        </authorList>
    </citation>
    <scope>NUCLEOTIDE SEQUENCE [LARGE SCALE GENOMIC DNA]</scope>
    <source>
        <strain evidence="2 3">EGI FJ00035</strain>
    </source>
</reference>
<evidence type="ECO:0000313" key="3">
    <source>
        <dbReference type="Proteomes" id="UP001320831"/>
    </source>
</evidence>
<organism evidence="2 3">
    <name type="scientific">Chelativorans salis</name>
    <dbReference type="NCBI Taxonomy" id="2978478"/>
    <lineage>
        <taxon>Bacteria</taxon>
        <taxon>Pseudomonadati</taxon>
        <taxon>Pseudomonadota</taxon>
        <taxon>Alphaproteobacteria</taxon>
        <taxon>Hyphomicrobiales</taxon>
        <taxon>Phyllobacteriaceae</taxon>
        <taxon>Chelativorans</taxon>
    </lineage>
</organism>
<dbReference type="Gene3D" id="3.30.420.40">
    <property type="match status" value="2"/>
</dbReference>
<dbReference type="EMBL" id="JAOCZP010000007">
    <property type="protein sequence ID" value="MCT7377357.1"/>
    <property type="molecule type" value="Genomic_DNA"/>
</dbReference>
<name>A0ABT2LS53_9HYPH</name>
<dbReference type="RefSeq" id="WP_260905833.1">
    <property type="nucleotide sequence ID" value="NZ_JAOCZP010000007.1"/>
</dbReference>
<evidence type="ECO:0000256" key="1">
    <source>
        <dbReference type="ARBA" id="ARBA00006479"/>
    </source>
</evidence>
<dbReference type="InterPro" id="IPR043129">
    <property type="entry name" value="ATPase_NBD"/>
</dbReference>
<evidence type="ECO:0000313" key="2">
    <source>
        <dbReference type="EMBL" id="MCT7377357.1"/>
    </source>
</evidence>
<dbReference type="InterPro" id="IPR036390">
    <property type="entry name" value="WH_DNA-bd_sf"/>
</dbReference>
<dbReference type="PANTHER" id="PTHR18964">
    <property type="entry name" value="ROK (REPRESSOR, ORF, KINASE) FAMILY"/>
    <property type="match status" value="1"/>
</dbReference>
<dbReference type="PROSITE" id="PS01125">
    <property type="entry name" value="ROK"/>
    <property type="match status" value="1"/>
</dbReference>
<comment type="caution">
    <text evidence="2">The sequence shown here is derived from an EMBL/GenBank/DDBJ whole genome shotgun (WGS) entry which is preliminary data.</text>
</comment>
<dbReference type="Pfam" id="PF00480">
    <property type="entry name" value="ROK"/>
    <property type="match status" value="1"/>
</dbReference>
<dbReference type="PANTHER" id="PTHR18964:SF149">
    <property type="entry name" value="BIFUNCTIONAL UDP-N-ACETYLGLUCOSAMINE 2-EPIMERASE_N-ACETYLMANNOSAMINE KINASE"/>
    <property type="match status" value="1"/>
</dbReference>
<comment type="similarity">
    <text evidence="1">Belongs to the ROK (NagC/XylR) family.</text>
</comment>
<dbReference type="SUPFAM" id="SSF53067">
    <property type="entry name" value="Actin-like ATPase domain"/>
    <property type="match status" value="1"/>
</dbReference>
<gene>
    <name evidence="2" type="ORF">N5A92_20270</name>
</gene>
<keyword evidence="3" id="KW-1185">Reference proteome</keyword>
<dbReference type="InterPro" id="IPR000600">
    <property type="entry name" value="ROK"/>
</dbReference>
<dbReference type="InterPro" id="IPR049874">
    <property type="entry name" value="ROK_cs"/>
</dbReference>
<dbReference type="Proteomes" id="UP001320831">
    <property type="component" value="Unassembled WGS sequence"/>
</dbReference>
<sequence>MTTGIRHDEMRKRNRALVIAAVRRAGQPSRTEIARLTGLSHSTISAIASDLIEEGIMREIGQGETAPARRGRPQVALGLDPKAATVACLHLSFNSLSAVLVDYCGRVIDTRTHRLSTLTLGRQALVDAAVSAVREIACGHEDFLRIAFAVQGITDAAGRQMLWSPITPHSDIGFGPELEAAFGVPVTVQNDCNMIAAALRWRNPERYRDNFVAILLSQGIGMGLMLNGQLFTGTHSSAGEFGHMIHKPDGALCRCGRRGCIEAYAGNYAIWRKAHGKSAMEKPIADIKAGEMDALAALARREDGLTRQAFSEAAEAIGFGIGNLFALIDPAPVAIVGQGTAAFDILEPEIRAALAQTAGGQHAEAVSFETWPHEVPFIQHGSAMTALTSLDWEVFGPGLRHGAGGRRPESGRVVA</sequence>
<proteinExistence type="inferred from homology"/>
<dbReference type="SUPFAM" id="SSF46785">
    <property type="entry name" value="Winged helix' DNA-binding domain"/>
    <property type="match status" value="1"/>
</dbReference>
<accession>A0ABT2LS53</accession>